<protein>
    <submittedName>
        <fullName evidence="1">Uncharacterized protein</fullName>
    </submittedName>
</protein>
<evidence type="ECO:0000313" key="1">
    <source>
        <dbReference type="EMBL" id="AFM02731.1"/>
    </source>
</evidence>
<evidence type="ECO:0000313" key="2">
    <source>
        <dbReference type="Proteomes" id="UP000006054"/>
    </source>
</evidence>
<dbReference type="KEGG" id="fli:Fleli_0241"/>
<proteinExistence type="predicted"/>
<reference evidence="2" key="1">
    <citation type="submission" date="2012-06" db="EMBL/GenBank/DDBJ databases">
        <title>The complete genome of Flexibacter litoralis DSM 6794.</title>
        <authorList>
            <person name="Lucas S."/>
            <person name="Copeland A."/>
            <person name="Lapidus A."/>
            <person name="Glavina del Rio T."/>
            <person name="Dalin E."/>
            <person name="Tice H."/>
            <person name="Bruce D."/>
            <person name="Goodwin L."/>
            <person name="Pitluck S."/>
            <person name="Peters L."/>
            <person name="Ovchinnikova G."/>
            <person name="Lu M."/>
            <person name="Kyrpides N."/>
            <person name="Mavromatis K."/>
            <person name="Ivanova N."/>
            <person name="Brettin T."/>
            <person name="Detter J.C."/>
            <person name="Han C."/>
            <person name="Larimer F."/>
            <person name="Land M."/>
            <person name="Hauser L."/>
            <person name="Markowitz V."/>
            <person name="Cheng J.-F."/>
            <person name="Hugenholtz P."/>
            <person name="Woyke T."/>
            <person name="Wu D."/>
            <person name="Spring S."/>
            <person name="Lang E."/>
            <person name="Kopitz M."/>
            <person name="Brambilla E."/>
            <person name="Klenk H.-P."/>
            <person name="Eisen J.A."/>
        </authorList>
    </citation>
    <scope>NUCLEOTIDE SEQUENCE [LARGE SCALE GENOMIC DNA]</scope>
    <source>
        <strain evidence="2">ATCC 23117 / DSM 6794 / NBRC 15988 / NCIMB 1366 / Sio-4</strain>
    </source>
</reference>
<gene>
    <name evidence="1" type="ordered locus">Fleli_0241</name>
</gene>
<dbReference type="HOGENOM" id="CLU_2665723_0_0_10"/>
<dbReference type="Proteomes" id="UP000006054">
    <property type="component" value="Chromosome"/>
</dbReference>
<dbReference type="EMBL" id="CP003345">
    <property type="protein sequence ID" value="AFM02731.1"/>
    <property type="molecule type" value="Genomic_DNA"/>
</dbReference>
<sequence length="75" mass="8757">MKGKDITMFNSDNINSLYTQAHNRTKTILNQDGNYTFTQNEENDQWTIKYPKGSKNNTTITINWENNDVQNVIID</sequence>
<dbReference type="AlphaFoldDB" id="I4AFJ6"/>
<keyword evidence="2" id="KW-1185">Reference proteome</keyword>
<dbReference type="STRING" id="880071.Fleli_0241"/>
<name>I4AFJ6_BERLS</name>
<dbReference type="RefSeq" id="WP_014796196.1">
    <property type="nucleotide sequence ID" value="NC_018018.1"/>
</dbReference>
<accession>I4AFJ6</accession>
<organism evidence="1 2">
    <name type="scientific">Bernardetia litoralis (strain ATCC 23117 / DSM 6794 / NBRC 15988 / NCIMB 1366 / Fx l1 / Sio-4)</name>
    <name type="common">Flexibacter litoralis</name>
    <dbReference type="NCBI Taxonomy" id="880071"/>
    <lineage>
        <taxon>Bacteria</taxon>
        <taxon>Pseudomonadati</taxon>
        <taxon>Bacteroidota</taxon>
        <taxon>Cytophagia</taxon>
        <taxon>Cytophagales</taxon>
        <taxon>Bernardetiaceae</taxon>
        <taxon>Bernardetia</taxon>
    </lineage>
</organism>